<dbReference type="GO" id="GO:0008998">
    <property type="term" value="F:ribonucleoside-triphosphate reductase (thioredoxin) activity"/>
    <property type="evidence" value="ECO:0007669"/>
    <property type="project" value="UniProtKB-EC"/>
</dbReference>
<dbReference type="GO" id="GO:0004748">
    <property type="term" value="F:ribonucleoside-diphosphate reductase activity, thioredoxin disulfide as acceptor"/>
    <property type="evidence" value="ECO:0007669"/>
    <property type="project" value="TreeGrafter"/>
</dbReference>
<dbReference type="EMBL" id="PCVI01000048">
    <property type="protein sequence ID" value="PIQ69994.1"/>
    <property type="molecule type" value="Genomic_DNA"/>
</dbReference>
<dbReference type="AlphaFoldDB" id="A0A2H0KHX6"/>
<dbReference type="InterPro" id="IPR005144">
    <property type="entry name" value="ATP-cone_dom"/>
</dbReference>
<protein>
    <submittedName>
        <fullName evidence="5">Ribonucleoside triphosphate reductase</fullName>
        <ecNumber evidence="5">1.17.4.2</ecNumber>
    </submittedName>
</protein>
<reference evidence="5 6" key="1">
    <citation type="submission" date="2017-09" db="EMBL/GenBank/DDBJ databases">
        <title>Depth-based differentiation of microbial function through sediment-hosted aquifers and enrichment of novel symbionts in the deep terrestrial subsurface.</title>
        <authorList>
            <person name="Probst A.J."/>
            <person name="Ladd B."/>
            <person name="Jarett J.K."/>
            <person name="Geller-Mcgrath D.E."/>
            <person name="Sieber C.M."/>
            <person name="Emerson J.B."/>
            <person name="Anantharaman K."/>
            <person name="Thomas B.C."/>
            <person name="Malmstrom R."/>
            <person name="Stieglmeier M."/>
            <person name="Klingl A."/>
            <person name="Woyke T."/>
            <person name="Ryan C.M."/>
            <person name="Banfield J.F."/>
        </authorList>
    </citation>
    <scope>NUCLEOTIDE SEQUENCE [LARGE SCALE GENOMIC DNA]</scope>
    <source>
        <strain evidence="5">CG11_big_fil_rev_8_21_14_0_20_40_12</strain>
    </source>
</reference>
<dbReference type="Pfam" id="PF03477">
    <property type="entry name" value="ATP-cone"/>
    <property type="match status" value="1"/>
</dbReference>
<name>A0A2H0KHX6_9BACT</name>
<dbReference type="Pfam" id="PF13597">
    <property type="entry name" value="NRDD"/>
    <property type="match status" value="1"/>
</dbReference>
<keyword evidence="2 3" id="KW-0067">ATP-binding</keyword>
<evidence type="ECO:0000313" key="6">
    <source>
        <dbReference type="Proteomes" id="UP000231371"/>
    </source>
</evidence>
<organism evidence="5 6">
    <name type="scientific">Candidatus Shapirobacteria bacterium CG11_big_fil_rev_8_21_14_0_20_40_12</name>
    <dbReference type="NCBI Taxonomy" id="1974889"/>
    <lineage>
        <taxon>Bacteria</taxon>
        <taxon>Candidatus Shapironibacteriota</taxon>
    </lineage>
</organism>
<comment type="caution">
    <text evidence="5">The sequence shown here is derived from an EMBL/GenBank/DDBJ whole genome shotgun (WGS) entry which is preliminary data.</text>
</comment>
<dbReference type="NCBIfam" id="TIGR02487">
    <property type="entry name" value="NrdD"/>
    <property type="match status" value="1"/>
</dbReference>
<evidence type="ECO:0000256" key="3">
    <source>
        <dbReference type="PROSITE-ProRule" id="PRU00492"/>
    </source>
</evidence>
<gene>
    <name evidence="5" type="ORF">COV89_02850</name>
</gene>
<dbReference type="GO" id="GO:0009265">
    <property type="term" value="P:2'-deoxyribonucleotide biosynthetic process"/>
    <property type="evidence" value="ECO:0007669"/>
    <property type="project" value="TreeGrafter"/>
</dbReference>
<dbReference type="Proteomes" id="UP000231371">
    <property type="component" value="Unassembled WGS sequence"/>
</dbReference>
<dbReference type="PROSITE" id="PS51161">
    <property type="entry name" value="ATP_CONE"/>
    <property type="match status" value="1"/>
</dbReference>
<evidence type="ECO:0000259" key="4">
    <source>
        <dbReference type="PROSITE" id="PS51161"/>
    </source>
</evidence>
<proteinExistence type="predicted"/>
<evidence type="ECO:0000256" key="1">
    <source>
        <dbReference type="ARBA" id="ARBA00022741"/>
    </source>
</evidence>
<evidence type="ECO:0000313" key="5">
    <source>
        <dbReference type="EMBL" id="PIQ69994.1"/>
    </source>
</evidence>
<dbReference type="GO" id="GO:0006260">
    <property type="term" value="P:DNA replication"/>
    <property type="evidence" value="ECO:0007669"/>
    <property type="project" value="InterPro"/>
</dbReference>
<dbReference type="EC" id="1.17.4.2" evidence="5"/>
<dbReference type="SUPFAM" id="SSF51998">
    <property type="entry name" value="PFL-like glycyl radical enzymes"/>
    <property type="match status" value="1"/>
</dbReference>
<accession>A0A2H0KHX6</accession>
<dbReference type="GO" id="GO:0005524">
    <property type="term" value="F:ATP binding"/>
    <property type="evidence" value="ECO:0007669"/>
    <property type="project" value="UniProtKB-UniRule"/>
</dbReference>
<evidence type="ECO:0000256" key="2">
    <source>
        <dbReference type="ARBA" id="ARBA00022840"/>
    </source>
</evidence>
<dbReference type="InterPro" id="IPR012833">
    <property type="entry name" value="NrdD"/>
</dbReference>
<dbReference type="PANTHER" id="PTHR21075">
    <property type="entry name" value="ANAEROBIC RIBONUCLEOSIDE-TRIPHOSPHATE REDUCTASE"/>
    <property type="match status" value="1"/>
</dbReference>
<sequence>MTSLSVTKIKKRNGRIVDFDKKKISTAILKAMRAVGEVSEEKAGSMAEQVVQILDKRFDGHTVPSVEEIQDIVEEVLIKNRLVAVAKAYILYRDLHNKIRNINSLVDSDEMVKNYIERLDWRVRENSNMTYSLQGLNNHMASLISSNYWLNQIYPKETGEAHLSGDLHLHDLAILAAYCCGWDLQDFLRKGIGGVPGKINSAPPKHFGTALGQLVNLIYTLQGETAGAQAVSNFDTLLAPFIYYDKLSYKEVKQALQEFMFNMNVPTRVGFQCPFSNITLDLIIPSMLAKEPVIVAGETQKKTYGEFQKEVNILNKALGEVLLEGDAQGRVFSFPIPTINITKDFDWENPYLDNLWEATRKYGIPYFSNFVNSDMKPEDVRSMCCRLRLLNTELRKKGGGLFGANPLTGSVGVVTINLPRIGYLYKTKKDFFDRLGHLMDLAKESLITKRKVVEEFTEKGLYPYSRYYLEGIKQRFGEYWKNHFNTIGLVGMNEACLNFMGKSIADSQSKAFAIEVLDFMRRRLADYQKEENQLFNLEATPAEGTSYRFAREDRKRFKDIIFANNRGEPYYTNSTQLPVGFTDDIFEALKHQDELQCKYTGGTTLHGFLGESLSDIKSVKNLVKKIAEQFHLPYYTITPTFSICPVHGYLAGEHKYCSKCDEEIDKERMKLEKEGVKVEIEE</sequence>
<keyword evidence="1 3" id="KW-0547">Nucleotide-binding</keyword>
<dbReference type="PANTHER" id="PTHR21075:SF0">
    <property type="entry name" value="ANAEROBIC RIBONUCLEOSIDE-TRIPHOSPHATE REDUCTASE"/>
    <property type="match status" value="1"/>
</dbReference>
<dbReference type="NCBIfam" id="NF006126">
    <property type="entry name" value="PRK08270.1"/>
    <property type="match status" value="1"/>
</dbReference>
<keyword evidence="5" id="KW-0560">Oxidoreductase</keyword>
<feature type="domain" description="ATP-cone" evidence="4">
    <location>
        <begin position="7"/>
        <end position="100"/>
    </location>
</feature>
<dbReference type="GO" id="GO:0031250">
    <property type="term" value="C:anaerobic ribonucleoside-triphosphate reductase complex"/>
    <property type="evidence" value="ECO:0007669"/>
    <property type="project" value="TreeGrafter"/>
</dbReference>
<dbReference type="Gene3D" id="3.20.70.20">
    <property type="match status" value="1"/>
</dbReference>
<dbReference type="CDD" id="cd01675">
    <property type="entry name" value="RNR_III"/>
    <property type="match status" value="1"/>
</dbReference>